<organism evidence="4 5">
    <name type="scientific">Exobacillus caeni</name>
    <dbReference type="NCBI Taxonomy" id="2574798"/>
    <lineage>
        <taxon>Bacteria</taxon>
        <taxon>Bacillati</taxon>
        <taxon>Bacillota</taxon>
        <taxon>Bacilli</taxon>
        <taxon>Bacillales</taxon>
        <taxon>Guptibacillaceae</taxon>
        <taxon>Exobacillus</taxon>
    </lineage>
</organism>
<dbReference type="PANTHER" id="PTHR35134:SF2">
    <property type="entry name" value="NUCLEOTIDASE YQFW-RELATED"/>
    <property type="match status" value="1"/>
</dbReference>
<dbReference type="PANTHER" id="PTHR35134">
    <property type="entry name" value="NUCLEOTIDASE YQFW-RELATED"/>
    <property type="match status" value="1"/>
</dbReference>
<dbReference type="RefSeq" id="WP_138127608.1">
    <property type="nucleotide sequence ID" value="NZ_SWLG01000011.1"/>
</dbReference>
<evidence type="ECO:0000313" key="4">
    <source>
        <dbReference type="EMBL" id="TLS36290.1"/>
    </source>
</evidence>
<dbReference type="SUPFAM" id="SSF56784">
    <property type="entry name" value="HAD-like"/>
    <property type="match status" value="1"/>
</dbReference>
<dbReference type="EMBL" id="SWLG01000011">
    <property type="protein sequence ID" value="TLS36290.1"/>
    <property type="molecule type" value="Genomic_DNA"/>
</dbReference>
<accession>A0A5R9F1I2</accession>
<dbReference type="PIRSF" id="PIRSF021362">
    <property type="entry name" value="UCP021362_HAD"/>
    <property type="match status" value="1"/>
</dbReference>
<comment type="similarity">
    <text evidence="1 3">Belongs to the 5'(3')-deoxyribonucleotidase family.</text>
</comment>
<dbReference type="OrthoDB" id="2471595at2"/>
<comment type="caution">
    <text evidence="4">The sequence shown here is derived from an EMBL/GenBank/DDBJ whole genome shotgun (WGS) entry which is preliminary data.</text>
</comment>
<keyword evidence="2 3" id="KW-0378">Hydrolase</keyword>
<dbReference type="InterPro" id="IPR036412">
    <property type="entry name" value="HAD-like_sf"/>
</dbReference>
<dbReference type="InterPro" id="IPR009206">
    <property type="entry name" value="Nucleotidase_putative"/>
</dbReference>
<evidence type="ECO:0000256" key="3">
    <source>
        <dbReference type="PIRNR" id="PIRNR021362"/>
    </source>
</evidence>
<reference evidence="4 5" key="1">
    <citation type="submission" date="2019-04" db="EMBL/GenBank/DDBJ databases">
        <title>Bacillus caeni sp. nov., a bacterium isolated from mangrove sediment.</title>
        <authorList>
            <person name="Huang H."/>
            <person name="Mo K."/>
            <person name="Hu Y."/>
        </authorList>
    </citation>
    <scope>NUCLEOTIDE SEQUENCE [LARGE SCALE GENOMIC DNA]</scope>
    <source>
        <strain evidence="4 5">HB172195</strain>
    </source>
</reference>
<evidence type="ECO:0000256" key="2">
    <source>
        <dbReference type="ARBA" id="ARBA00022801"/>
    </source>
</evidence>
<dbReference type="InterPro" id="IPR052419">
    <property type="entry name" value="5_3-deoxyribonucleotidase-like"/>
</dbReference>
<gene>
    <name evidence="4" type="ORF">FCL54_15235</name>
</gene>
<dbReference type="AlphaFoldDB" id="A0A5R9F1I2"/>
<dbReference type="EC" id="3.1.3.-" evidence="3"/>
<evidence type="ECO:0000313" key="5">
    <source>
        <dbReference type="Proteomes" id="UP000308230"/>
    </source>
</evidence>
<dbReference type="Gene3D" id="3.40.50.1000">
    <property type="entry name" value="HAD superfamily/HAD-like"/>
    <property type="match status" value="1"/>
</dbReference>
<dbReference type="Proteomes" id="UP000308230">
    <property type="component" value="Unassembled WGS sequence"/>
</dbReference>
<sequence>MKKRFGLDIDGTVTCPTSFISYINKDFNKKFSFDEITQYDLSRLLKITPEQFLNWLRNKEKEIYTNAPLAKKVKETLAHWEQDHELYYISARGSHLHEVTEEWFTKMLLPYDHIELIGKHNKIETIKHHDIDIFFEDKHDNACNIAEECKIPVLLMDTPYNRDPIPKQVIRVKNWTEARKWVEKWL</sequence>
<keyword evidence="5" id="KW-1185">Reference proteome</keyword>
<evidence type="ECO:0000256" key="1">
    <source>
        <dbReference type="ARBA" id="ARBA00009589"/>
    </source>
</evidence>
<dbReference type="GO" id="GO:0016787">
    <property type="term" value="F:hydrolase activity"/>
    <property type="evidence" value="ECO:0007669"/>
    <property type="project" value="UniProtKB-KW"/>
</dbReference>
<dbReference type="InterPro" id="IPR023214">
    <property type="entry name" value="HAD_sf"/>
</dbReference>
<proteinExistence type="inferred from homology"/>
<name>A0A5R9F1I2_9BACL</name>
<protein>
    <recommendedName>
        <fullName evidence="3">Nucleotidase</fullName>
        <ecNumber evidence="3">3.1.3.-</ecNumber>
    </recommendedName>
</protein>